<dbReference type="SUPFAM" id="SSF53383">
    <property type="entry name" value="PLP-dependent transferases"/>
    <property type="match status" value="1"/>
</dbReference>
<keyword evidence="7" id="KW-0411">Iron-sulfur</keyword>
<dbReference type="PANTHER" id="PTHR11601:SF34">
    <property type="entry name" value="CYSTEINE DESULFURASE"/>
    <property type="match status" value="1"/>
</dbReference>
<dbReference type="PIRSF" id="PIRSF005572">
    <property type="entry name" value="NifS"/>
    <property type="match status" value="1"/>
</dbReference>
<comment type="similarity">
    <text evidence="2">Belongs to the class-V pyridoxal-phosphate-dependent aminotransferase family. NifS/IscS subfamily.</text>
</comment>
<evidence type="ECO:0000256" key="7">
    <source>
        <dbReference type="ARBA" id="ARBA00023014"/>
    </source>
</evidence>
<dbReference type="InterPro" id="IPR000192">
    <property type="entry name" value="Aminotrans_V_dom"/>
</dbReference>
<evidence type="ECO:0000313" key="11">
    <source>
        <dbReference type="EMBL" id="MBM3332325.1"/>
    </source>
</evidence>
<dbReference type="InterPro" id="IPR016454">
    <property type="entry name" value="Cysteine_dSase"/>
</dbReference>
<keyword evidence="6" id="KW-0408">Iron</keyword>
<comment type="caution">
    <text evidence="11">The sequence shown here is derived from an EMBL/GenBank/DDBJ whole genome shotgun (WGS) entry which is preliminary data.</text>
</comment>
<dbReference type="Proteomes" id="UP000779900">
    <property type="component" value="Unassembled WGS sequence"/>
</dbReference>
<organism evidence="11 12">
    <name type="scientific">candidate division WOR-3 bacterium</name>
    <dbReference type="NCBI Taxonomy" id="2052148"/>
    <lineage>
        <taxon>Bacteria</taxon>
        <taxon>Bacteria division WOR-3</taxon>
    </lineage>
</organism>
<reference evidence="11" key="1">
    <citation type="submission" date="2019-03" db="EMBL/GenBank/DDBJ databases">
        <title>Lake Tanganyika Metagenome-Assembled Genomes (MAGs).</title>
        <authorList>
            <person name="Tran P."/>
        </authorList>
    </citation>
    <scope>NUCLEOTIDE SEQUENCE</scope>
    <source>
        <strain evidence="11">K_DeepCast_150m_m2_040</strain>
    </source>
</reference>
<dbReference type="InterPro" id="IPR015424">
    <property type="entry name" value="PyrdxlP-dep_Trfase"/>
</dbReference>
<dbReference type="GO" id="GO:0051536">
    <property type="term" value="F:iron-sulfur cluster binding"/>
    <property type="evidence" value="ECO:0007669"/>
    <property type="project" value="UniProtKB-KW"/>
</dbReference>
<comment type="catalytic activity">
    <reaction evidence="8">
        <text>(sulfur carrier)-H + L-cysteine = (sulfur carrier)-SH + L-alanine</text>
        <dbReference type="Rhea" id="RHEA:43892"/>
        <dbReference type="Rhea" id="RHEA-COMP:14737"/>
        <dbReference type="Rhea" id="RHEA-COMP:14739"/>
        <dbReference type="ChEBI" id="CHEBI:29917"/>
        <dbReference type="ChEBI" id="CHEBI:35235"/>
        <dbReference type="ChEBI" id="CHEBI:57972"/>
        <dbReference type="ChEBI" id="CHEBI:64428"/>
        <dbReference type="EC" id="2.8.1.7"/>
    </reaction>
</comment>
<dbReference type="PANTHER" id="PTHR11601">
    <property type="entry name" value="CYSTEINE DESULFURYLASE FAMILY MEMBER"/>
    <property type="match status" value="1"/>
</dbReference>
<dbReference type="AlphaFoldDB" id="A0A938BS71"/>
<keyword evidence="4" id="KW-0479">Metal-binding</keyword>
<dbReference type="Pfam" id="PF00266">
    <property type="entry name" value="Aminotran_5"/>
    <property type="match status" value="1"/>
</dbReference>
<proteinExistence type="inferred from homology"/>
<evidence type="ECO:0000256" key="4">
    <source>
        <dbReference type="ARBA" id="ARBA00022723"/>
    </source>
</evidence>
<evidence type="ECO:0000256" key="2">
    <source>
        <dbReference type="ARBA" id="ARBA00006490"/>
    </source>
</evidence>
<sequence>MRFGYFDHAAAAPLLPEAKEAMMPFLGDEFGNPVSLHHFGDKPRAAVEGARAQVAALVNSRPDDIVFTASASESNNLAVKGLALSRKAKGRNIVVSAIEHVSVLEPLKSLGVYGFDITEVPVDADGTVHPDKLAAAIKTDTILVSVMHANYEVGTIQKVKELAAVAHRFRIPFHSDGTAAVGRIPVDVVGLDVDAYTFPAMSVYGPKGAAALYLKRGTRLQPLIEGGFQEKNRRAGTEDVAAIAGFGSAAAVTKSRLPEWSESMTRLAQRIFKELPEKLEHIIFTGSMSSRIPGHVSVVVEFVEGEAMLLSLDDEGIAAASGSSCSAKTLKASHVLLAMGLPHTKAQSSLVLTMGKDSTDEDVSHFLDKLPPITRRLRQMSPLYARLQKGEDPYAVKPGEACEDEQEHETDER</sequence>
<dbReference type="InterPro" id="IPR015421">
    <property type="entry name" value="PyrdxlP-dep_Trfase_major"/>
</dbReference>
<feature type="region of interest" description="Disordered" evidence="9">
    <location>
        <begin position="388"/>
        <end position="413"/>
    </location>
</feature>
<evidence type="ECO:0000256" key="3">
    <source>
        <dbReference type="ARBA" id="ARBA00022679"/>
    </source>
</evidence>
<dbReference type="GO" id="GO:0046872">
    <property type="term" value="F:metal ion binding"/>
    <property type="evidence" value="ECO:0007669"/>
    <property type="project" value="UniProtKB-KW"/>
</dbReference>
<dbReference type="InterPro" id="IPR015422">
    <property type="entry name" value="PyrdxlP-dep_Trfase_small"/>
</dbReference>
<evidence type="ECO:0000256" key="5">
    <source>
        <dbReference type="ARBA" id="ARBA00022898"/>
    </source>
</evidence>
<evidence type="ECO:0000313" key="12">
    <source>
        <dbReference type="Proteomes" id="UP000779900"/>
    </source>
</evidence>
<feature type="compositionally biased region" description="Acidic residues" evidence="9">
    <location>
        <begin position="401"/>
        <end position="413"/>
    </location>
</feature>
<keyword evidence="3" id="KW-0808">Transferase</keyword>
<feature type="domain" description="Aminotransferase class V" evidence="10">
    <location>
        <begin position="5"/>
        <end position="364"/>
    </location>
</feature>
<evidence type="ECO:0000256" key="9">
    <source>
        <dbReference type="SAM" id="MobiDB-lite"/>
    </source>
</evidence>
<evidence type="ECO:0000256" key="8">
    <source>
        <dbReference type="ARBA" id="ARBA00050776"/>
    </source>
</evidence>
<evidence type="ECO:0000256" key="1">
    <source>
        <dbReference type="ARBA" id="ARBA00001933"/>
    </source>
</evidence>
<accession>A0A938BS71</accession>
<dbReference type="Gene3D" id="3.90.1150.10">
    <property type="entry name" value="Aspartate Aminotransferase, domain 1"/>
    <property type="match status" value="1"/>
</dbReference>
<gene>
    <name evidence="11" type="ORF">FJY68_10855</name>
</gene>
<name>A0A938BS71_UNCW3</name>
<comment type="cofactor">
    <cofactor evidence="1">
        <name>pyridoxal 5'-phosphate</name>
        <dbReference type="ChEBI" id="CHEBI:597326"/>
    </cofactor>
</comment>
<evidence type="ECO:0000259" key="10">
    <source>
        <dbReference type="Pfam" id="PF00266"/>
    </source>
</evidence>
<evidence type="ECO:0000256" key="6">
    <source>
        <dbReference type="ARBA" id="ARBA00023004"/>
    </source>
</evidence>
<dbReference type="EMBL" id="VGIR01000076">
    <property type="protein sequence ID" value="MBM3332325.1"/>
    <property type="molecule type" value="Genomic_DNA"/>
</dbReference>
<dbReference type="GO" id="GO:0031071">
    <property type="term" value="F:cysteine desulfurase activity"/>
    <property type="evidence" value="ECO:0007669"/>
    <property type="project" value="UniProtKB-EC"/>
</dbReference>
<protein>
    <submittedName>
        <fullName evidence="11">Cysteine desulfurase</fullName>
    </submittedName>
</protein>
<keyword evidence="5" id="KW-0663">Pyridoxal phosphate</keyword>
<dbReference type="Gene3D" id="3.40.640.10">
    <property type="entry name" value="Type I PLP-dependent aspartate aminotransferase-like (Major domain)"/>
    <property type="match status" value="1"/>
</dbReference>